<evidence type="ECO:0000313" key="6">
    <source>
        <dbReference type="EMBL" id="QTC87318.1"/>
    </source>
</evidence>
<sequence>MNSDVKLLETRRFGDSRGWFAETYSEARLAAEGVTCRFVQDNQSRSTFIGTIRGIHFQRPPHAQAKLVRCLRGSVMDYAVDLRRGSPTYGRHVAAELSEDNGRQLFIPVGFGHAFVTLTPDAEIAYKVSDVYAPDCDGGVIWNDPAIGIDWPLPTTGPVLSDKDAVLPSLADFDSPFEYDGRPLAPLVIPA</sequence>
<dbReference type="Proteomes" id="UP000663942">
    <property type="component" value="Chromosome"/>
</dbReference>
<evidence type="ECO:0000256" key="3">
    <source>
        <dbReference type="ARBA" id="ARBA00012098"/>
    </source>
</evidence>
<comment type="subunit">
    <text evidence="5">Homodimer.</text>
</comment>
<dbReference type="Pfam" id="PF00908">
    <property type="entry name" value="dTDP_sugar_isom"/>
    <property type="match status" value="1"/>
</dbReference>
<dbReference type="InterPro" id="IPR000888">
    <property type="entry name" value="RmlC-like"/>
</dbReference>
<evidence type="ECO:0000313" key="7">
    <source>
        <dbReference type="Proteomes" id="UP000663942"/>
    </source>
</evidence>
<dbReference type="Gene3D" id="2.60.120.10">
    <property type="entry name" value="Jelly Rolls"/>
    <property type="match status" value="1"/>
</dbReference>
<evidence type="ECO:0000256" key="1">
    <source>
        <dbReference type="ARBA" id="ARBA00001298"/>
    </source>
</evidence>
<keyword evidence="7" id="KW-1185">Reference proteome</keyword>
<gene>
    <name evidence="6" type="primary">rfbC</name>
    <name evidence="6" type="ORF">IFE19_14660</name>
</gene>
<keyword evidence="5 6" id="KW-0413">Isomerase</keyword>
<reference evidence="6 7" key="1">
    <citation type="submission" date="2020-09" db="EMBL/GenBank/DDBJ databases">
        <title>Brevundimonas sp. LVF1 isolated from an oligotrophic pond in Goettingen, Germany.</title>
        <authorList>
            <person name="Friedrich I."/>
            <person name="Klassen A."/>
            <person name="Neubauer H."/>
            <person name="Schneider D."/>
            <person name="Hertel R."/>
            <person name="Daniel R."/>
        </authorList>
    </citation>
    <scope>NUCLEOTIDE SEQUENCE [LARGE SCALE GENOMIC DNA]</scope>
    <source>
        <strain evidence="6 7">LVF1</strain>
    </source>
</reference>
<comment type="similarity">
    <text evidence="5">Belongs to the dTDP-4-dehydrorhamnose 3,5-epimerase family.</text>
</comment>
<proteinExistence type="inferred from homology"/>
<dbReference type="PANTHER" id="PTHR21047:SF2">
    <property type="entry name" value="THYMIDINE DIPHOSPHO-4-KETO-RHAMNOSE 3,5-EPIMERASE"/>
    <property type="match status" value="1"/>
</dbReference>
<evidence type="ECO:0000256" key="2">
    <source>
        <dbReference type="ARBA" id="ARBA00001997"/>
    </source>
</evidence>
<dbReference type="EMBL" id="CP062006">
    <property type="protein sequence ID" value="QTC87318.1"/>
    <property type="molecule type" value="Genomic_DNA"/>
</dbReference>
<evidence type="ECO:0000256" key="4">
    <source>
        <dbReference type="ARBA" id="ARBA00019595"/>
    </source>
</evidence>
<comment type="pathway">
    <text evidence="5">Carbohydrate biosynthesis; dTDP-L-rhamnose biosynthesis.</text>
</comment>
<dbReference type="InterPro" id="IPR014710">
    <property type="entry name" value="RmlC-like_jellyroll"/>
</dbReference>
<dbReference type="NCBIfam" id="TIGR01221">
    <property type="entry name" value="rmlC"/>
    <property type="match status" value="1"/>
</dbReference>
<protein>
    <recommendedName>
        <fullName evidence="4 5">dTDP-4-dehydrorhamnose 3,5-epimerase</fullName>
        <ecNumber evidence="3 5">5.1.3.13</ecNumber>
    </recommendedName>
    <alternativeName>
        <fullName evidence="5">Thymidine diphospho-4-keto-rhamnose 3,5-epimerase</fullName>
    </alternativeName>
</protein>
<evidence type="ECO:0000256" key="5">
    <source>
        <dbReference type="RuleBase" id="RU364069"/>
    </source>
</evidence>
<dbReference type="EC" id="5.1.3.13" evidence="3 5"/>
<comment type="function">
    <text evidence="2 5">Catalyzes the epimerization of the C3' and C5'positions of dTDP-6-deoxy-D-xylo-4-hexulose, forming dTDP-6-deoxy-L-lyxo-4-hexulose.</text>
</comment>
<dbReference type="CDD" id="cd00438">
    <property type="entry name" value="cupin_RmlC"/>
    <property type="match status" value="1"/>
</dbReference>
<comment type="catalytic activity">
    <reaction evidence="1 5">
        <text>dTDP-4-dehydro-6-deoxy-alpha-D-glucose = dTDP-4-dehydro-beta-L-rhamnose</text>
        <dbReference type="Rhea" id="RHEA:16969"/>
        <dbReference type="ChEBI" id="CHEBI:57649"/>
        <dbReference type="ChEBI" id="CHEBI:62830"/>
        <dbReference type="EC" id="5.1.3.13"/>
    </reaction>
</comment>
<organism evidence="6 7">
    <name type="scientific">Brevundimonas pondensis</name>
    <dbReference type="NCBI Taxonomy" id="2774189"/>
    <lineage>
        <taxon>Bacteria</taxon>
        <taxon>Pseudomonadati</taxon>
        <taxon>Pseudomonadota</taxon>
        <taxon>Alphaproteobacteria</taxon>
        <taxon>Caulobacterales</taxon>
        <taxon>Caulobacteraceae</taxon>
        <taxon>Brevundimonas</taxon>
    </lineage>
</organism>
<dbReference type="InterPro" id="IPR011051">
    <property type="entry name" value="RmlC_Cupin_sf"/>
</dbReference>
<accession>A0ABX7SLJ7</accession>
<dbReference type="RefSeq" id="WP_207823507.1">
    <property type="nucleotide sequence ID" value="NZ_CP062006.1"/>
</dbReference>
<name>A0ABX7SLJ7_9CAUL</name>
<dbReference type="GO" id="GO:0008830">
    <property type="term" value="F:dTDP-4-dehydrorhamnose 3,5-epimerase activity"/>
    <property type="evidence" value="ECO:0007669"/>
    <property type="project" value="UniProtKB-EC"/>
</dbReference>
<dbReference type="PANTHER" id="PTHR21047">
    <property type="entry name" value="DTDP-6-DEOXY-D-GLUCOSE-3,5 EPIMERASE"/>
    <property type="match status" value="1"/>
</dbReference>
<dbReference type="SUPFAM" id="SSF51182">
    <property type="entry name" value="RmlC-like cupins"/>
    <property type="match status" value="1"/>
</dbReference>